<feature type="signal peptide" evidence="2">
    <location>
        <begin position="1"/>
        <end position="23"/>
    </location>
</feature>
<organism evidence="3 4">
    <name type="scientific">Phenylobacterium terrae</name>
    <dbReference type="NCBI Taxonomy" id="2665495"/>
    <lineage>
        <taxon>Bacteria</taxon>
        <taxon>Pseudomonadati</taxon>
        <taxon>Pseudomonadota</taxon>
        <taxon>Alphaproteobacteria</taxon>
        <taxon>Caulobacterales</taxon>
        <taxon>Caulobacteraceae</taxon>
        <taxon>Phenylobacterium</taxon>
    </lineage>
</organism>
<feature type="chain" id="PRO_5045222130" description="EF-hand domain-containing protein" evidence="2">
    <location>
        <begin position="24"/>
        <end position="104"/>
    </location>
</feature>
<evidence type="ECO:0000313" key="4">
    <source>
        <dbReference type="Proteomes" id="UP001597237"/>
    </source>
</evidence>
<name>A0ABW4N770_9CAUL</name>
<dbReference type="EMBL" id="JBHUEY010000006">
    <property type="protein sequence ID" value="MFD1785334.1"/>
    <property type="molecule type" value="Genomic_DNA"/>
</dbReference>
<dbReference type="Proteomes" id="UP001597237">
    <property type="component" value="Unassembled WGS sequence"/>
</dbReference>
<feature type="region of interest" description="Disordered" evidence="1">
    <location>
        <begin position="83"/>
        <end position="104"/>
    </location>
</feature>
<dbReference type="RefSeq" id="WP_377284185.1">
    <property type="nucleotide sequence ID" value="NZ_JBHRSI010000013.1"/>
</dbReference>
<dbReference type="Gene3D" id="1.10.238.10">
    <property type="entry name" value="EF-hand"/>
    <property type="match status" value="1"/>
</dbReference>
<sequence length="104" mass="11064">MRRLFRLAVLSALAAGLASPALAGPAPGRFVHPADTNKDQKVSKAEWVASGESADGFRAADADRDGFVIGPEFANWFMKKEGIGPFQSSSAPKPPSPVNRLVER</sequence>
<accession>A0ABW4N770</accession>
<reference evidence="4" key="1">
    <citation type="journal article" date="2019" name="Int. J. Syst. Evol. Microbiol.">
        <title>The Global Catalogue of Microorganisms (GCM) 10K type strain sequencing project: providing services to taxonomists for standard genome sequencing and annotation.</title>
        <authorList>
            <consortium name="The Broad Institute Genomics Platform"/>
            <consortium name="The Broad Institute Genome Sequencing Center for Infectious Disease"/>
            <person name="Wu L."/>
            <person name="Ma J."/>
        </authorList>
    </citation>
    <scope>NUCLEOTIDE SEQUENCE [LARGE SCALE GENOMIC DNA]</scope>
    <source>
        <strain evidence="4">DFY28</strain>
    </source>
</reference>
<evidence type="ECO:0000256" key="1">
    <source>
        <dbReference type="SAM" id="MobiDB-lite"/>
    </source>
</evidence>
<keyword evidence="4" id="KW-1185">Reference proteome</keyword>
<protein>
    <recommendedName>
        <fullName evidence="5">EF-hand domain-containing protein</fullName>
    </recommendedName>
</protein>
<evidence type="ECO:0000256" key="2">
    <source>
        <dbReference type="SAM" id="SignalP"/>
    </source>
</evidence>
<comment type="caution">
    <text evidence="3">The sequence shown here is derived from an EMBL/GenBank/DDBJ whole genome shotgun (WGS) entry which is preliminary data.</text>
</comment>
<evidence type="ECO:0008006" key="5">
    <source>
        <dbReference type="Google" id="ProtNLM"/>
    </source>
</evidence>
<keyword evidence="2" id="KW-0732">Signal</keyword>
<proteinExistence type="predicted"/>
<evidence type="ECO:0000313" key="3">
    <source>
        <dbReference type="EMBL" id="MFD1785334.1"/>
    </source>
</evidence>
<gene>
    <name evidence="3" type="ORF">ACFSC0_18175</name>
</gene>